<reference evidence="19" key="1">
    <citation type="journal article" date="2021" name="J Fungi (Basel)">
        <title>Virulence traits and population genomics of the black yeast Aureobasidium melanogenum.</title>
        <authorList>
            <person name="Cernosa A."/>
            <person name="Sun X."/>
            <person name="Gostincar C."/>
            <person name="Fang C."/>
            <person name="Gunde-Cimerman N."/>
            <person name="Song Z."/>
        </authorList>
    </citation>
    <scope>NUCLEOTIDE SEQUENCE</scope>
    <source>
        <strain evidence="19">EXF-9298</strain>
    </source>
</reference>
<evidence type="ECO:0000313" key="19">
    <source>
        <dbReference type="EMBL" id="KAG9969883.1"/>
    </source>
</evidence>
<keyword evidence="10" id="KW-0521">NADP</keyword>
<evidence type="ECO:0000256" key="11">
    <source>
        <dbReference type="ARBA" id="ARBA00023002"/>
    </source>
</evidence>
<evidence type="ECO:0000256" key="14">
    <source>
        <dbReference type="ARBA" id="ARBA00047550"/>
    </source>
</evidence>
<feature type="compositionally biased region" description="Low complexity" evidence="17">
    <location>
        <begin position="524"/>
        <end position="538"/>
    </location>
</feature>
<dbReference type="PROSITE" id="PS01360">
    <property type="entry name" value="ZF_MYND_1"/>
    <property type="match status" value="1"/>
</dbReference>
<evidence type="ECO:0000256" key="7">
    <source>
        <dbReference type="ARBA" id="ARBA00022723"/>
    </source>
</evidence>
<evidence type="ECO:0000256" key="5">
    <source>
        <dbReference type="ARBA" id="ARBA00015035"/>
    </source>
</evidence>
<feature type="non-terminal residue" evidence="19">
    <location>
        <position position="596"/>
    </location>
</feature>
<feature type="region of interest" description="Disordered" evidence="17">
    <location>
        <begin position="506"/>
        <end position="541"/>
    </location>
</feature>
<comment type="catalytic activity">
    <reaction evidence="14">
        <text>2,5-diamino-6-(1-D-ribitylamino)pyrimidin-4(3H)-one 5'-phosphate + NAD(+) = 2,5-diamino-6-(1-D-ribosylamino)pyrimidin-4(3H)-one 5'-phosphate + NADH + H(+)</text>
        <dbReference type="Rhea" id="RHEA:27274"/>
        <dbReference type="ChEBI" id="CHEBI:15378"/>
        <dbReference type="ChEBI" id="CHEBI:57540"/>
        <dbReference type="ChEBI" id="CHEBI:57945"/>
        <dbReference type="ChEBI" id="CHEBI:58890"/>
        <dbReference type="ChEBI" id="CHEBI:59545"/>
        <dbReference type="EC" id="1.1.1.302"/>
    </reaction>
</comment>
<dbReference type="Pfam" id="PF01753">
    <property type="entry name" value="zf-MYND"/>
    <property type="match status" value="2"/>
</dbReference>
<evidence type="ECO:0000256" key="1">
    <source>
        <dbReference type="ARBA" id="ARBA00003555"/>
    </source>
</evidence>
<dbReference type="InterPro" id="IPR050765">
    <property type="entry name" value="Riboflavin_Biosynth_HTPR"/>
</dbReference>
<reference evidence="19" key="2">
    <citation type="submission" date="2021-08" db="EMBL/GenBank/DDBJ databases">
        <authorList>
            <person name="Gostincar C."/>
            <person name="Sun X."/>
            <person name="Song Z."/>
            <person name="Gunde-Cimerman N."/>
        </authorList>
    </citation>
    <scope>NUCLEOTIDE SEQUENCE</scope>
    <source>
        <strain evidence="19">EXF-9298</strain>
    </source>
</reference>
<evidence type="ECO:0000256" key="17">
    <source>
        <dbReference type="SAM" id="MobiDB-lite"/>
    </source>
</evidence>
<feature type="non-terminal residue" evidence="19">
    <location>
        <position position="1"/>
    </location>
</feature>
<evidence type="ECO:0000256" key="6">
    <source>
        <dbReference type="ARBA" id="ARBA00022619"/>
    </source>
</evidence>
<dbReference type="InterPro" id="IPR002734">
    <property type="entry name" value="RibDG_C"/>
</dbReference>
<dbReference type="EMBL" id="JAHFXS010003027">
    <property type="protein sequence ID" value="KAG9969883.1"/>
    <property type="molecule type" value="Genomic_DNA"/>
</dbReference>
<evidence type="ECO:0000256" key="10">
    <source>
        <dbReference type="ARBA" id="ARBA00022857"/>
    </source>
</evidence>
<dbReference type="SUPFAM" id="SSF144232">
    <property type="entry name" value="HIT/MYND zinc finger-like"/>
    <property type="match status" value="2"/>
</dbReference>
<dbReference type="SUPFAM" id="SSF53597">
    <property type="entry name" value="Dihydrofolate reductase-like"/>
    <property type="match status" value="1"/>
</dbReference>
<dbReference type="PANTHER" id="PTHR38011:SF7">
    <property type="entry name" value="2,5-DIAMINO-6-RIBOSYLAMINO-4(3H)-PYRIMIDINONE 5'-PHOSPHATE REDUCTASE"/>
    <property type="match status" value="1"/>
</dbReference>
<protein>
    <recommendedName>
        <fullName evidence="5">2,5-diamino-6-ribosylamino-4(3H)-pyrimidinone 5'-phosphate reductase</fullName>
        <ecNumber evidence="4">1.1.1.302</ecNumber>
    </recommendedName>
    <alternativeName>
        <fullName evidence="13">2,5-diamino-6-(5-phospho-D-ribosylamino)pyrimidin-4(3H)-one reductase</fullName>
    </alternativeName>
    <alternativeName>
        <fullName evidence="12">2,5-diamino-6-ribitylamino-4(3H)-pyrimidinone 5'-phosphate synthase</fullName>
    </alternativeName>
</protein>
<evidence type="ECO:0000259" key="18">
    <source>
        <dbReference type="PROSITE" id="PS50865"/>
    </source>
</evidence>
<evidence type="ECO:0000313" key="20">
    <source>
        <dbReference type="Proteomes" id="UP000729357"/>
    </source>
</evidence>
<keyword evidence="20" id="KW-1185">Reference proteome</keyword>
<comment type="similarity">
    <text evidence="3">Belongs to the HTP reductase family.</text>
</comment>
<feature type="domain" description="MYND-type" evidence="18">
    <location>
        <begin position="549"/>
        <end position="590"/>
    </location>
</feature>
<dbReference type="PROSITE" id="PS50865">
    <property type="entry name" value="ZF_MYND_2"/>
    <property type="match status" value="2"/>
</dbReference>
<organism evidence="19 20">
    <name type="scientific">Aureobasidium melanogenum</name>
    <name type="common">Aureobasidium pullulans var. melanogenum</name>
    <dbReference type="NCBI Taxonomy" id="46634"/>
    <lineage>
        <taxon>Eukaryota</taxon>
        <taxon>Fungi</taxon>
        <taxon>Dikarya</taxon>
        <taxon>Ascomycota</taxon>
        <taxon>Pezizomycotina</taxon>
        <taxon>Dothideomycetes</taxon>
        <taxon>Dothideomycetidae</taxon>
        <taxon>Dothideales</taxon>
        <taxon>Saccotheciaceae</taxon>
        <taxon>Aureobasidium</taxon>
    </lineage>
</organism>
<comment type="function">
    <text evidence="1">Catalyzes an early step in riboflavin biosynthesis, the NADPH-dependent reduction of the ribose side chain of 2,5-diamino-6-ribosylamino-4(3H)-pyrimidinone 5'-phosphate, yielding 2,5-diamino-6-ribitylamino-4(3H)-pyrimidinone 5'-phosphate.</text>
</comment>
<evidence type="ECO:0000256" key="16">
    <source>
        <dbReference type="PROSITE-ProRule" id="PRU00134"/>
    </source>
</evidence>
<dbReference type="EC" id="1.1.1.302" evidence="4"/>
<dbReference type="Pfam" id="PF01872">
    <property type="entry name" value="RibD_C"/>
    <property type="match status" value="1"/>
</dbReference>
<dbReference type="Gene3D" id="6.10.140.2220">
    <property type="match status" value="2"/>
</dbReference>
<dbReference type="InterPro" id="IPR002893">
    <property type="entry name" value="Znf_MYND"/>
</dbReference>
<comment type="pathway">
    <text evidence="2">Cofactor biosynthesis; riboflavin biosynthesis.</text>
</comment>
<evidence type="ECO:0000256" key="4">
    <source>
        <dbReference type="ARBA" id="ARBA00012851"/>
    </source>
</evidence>
<keyword evidence="9" id="KW-0862">Zinc</keyword>
<keyword evidence="7" id="KW-0479">Metal-binding</keyword>
<evidence type="ECO:0000256" key="12">
    <source>
        <dbReference type="ARBA" id="ARBA00030073"/>
    </source>
</evidence>
<keyword evidence="6" id="KW-0686">Riboflavin biosynthesis</keyword>
<proteinExistence type="inferred from homology"/>
<dbReference type="GO" id="GO:0008703">
    <property type="term" value="F:5-amino-6-(5-phosphoribosylamino)uracil reductase activity"/>
    <property type="evidence" value="ECO:0007669"/>
    <property type="project" value="InterPro"/>
</dbReference>
<dbReference type="InterPro" id="IPR024072">
    <property type="entry name" value="DHFR-like_dom_sf"/>
</dbReference>
<evidence type="ECO:0000256" key="3">
    <source>
        <dbReference type="ARBA" id="ARBA00009723"/>
    </source>
</evidence>
<keyword evidence="11" id="KW-0560">Oxidoreductase</keyword>
<comment type="catalytic activity">
    <reaction evidence="15">
        <text>2,5-diamino-6-(1-D-ribitylamino)pyrimidin-4(3H)-one 5'-phosphate + NADP(+) = 2,5-diamino-6-(1-D-ribosylamino)pyrimidin-4(3H)-one 5'-phosphate + NADPH + H(+)</text>
        <dbReference type="Rhea" id="RHEA:27278"/>
        <dbReference type="ChEBI" id="CHEBI:15378"/>
        <dbReference type="ChEBI" id="CHEBI:57783"/>
        <dbReference type="ChEBI" id="CHEBI:58349"/>
        <dbReference type="ChEBI" id="CHEBI:58890"/>
        <dbReference type="ChEBI" id="CHEBI:59545"/>
        <dbReference type="EC" id="1.1.1.302"/>
    </reaction>
</comment>
<gene>
    <name evidence="19" type="ORF">KCU98_g14845</name>
</gene>
<dbReference type="GO" id="GO:0008270">
    <property type="term" value="F:zinc ion binding"/>
    <property type="evidence" value="ECO:0007669"/>
    <property type="project" value="UniProtKB-KW"/>
</dbReference>
<dbReference type="GO" id="GO:0009231">
    <property type="term" value="P:riboflavin biosynthetic process"/>
    <property type="evidence" value="ECO:0007669"/>
    <property type="project" value="UniProtKB-KW"/>
</dbReference>
<dbReference type="Proteomes" id="UP000729357">
    <property type="component" value="Unassembled WGS sequence"/>
</dbReference>
<dbReference type="PANTHER" id="PTHR38011">
    <property type="entry name" value="DIHYDROFOLATE REDUCTASE FAMILY PROTEIN (AFU_ORTHOLOGUE AFUA_8G06820)"/>
    <property type="match status" value="1"/>
</dbReference>
<evidence type="ECO:0000256" key="9">
    <source>
        <dbReference type="ARBA" id="ARBA00022833"/>
    </source>
</evidence>
<accession>A0A9P8FCT4</accession>
<evidence type="ECO:0000256" key="2">
    <source>
        <dbReference type="ARBA" id="ARBA00005104"/>
    </source>
</evidence>
<feature type="domain" description="MYND-type" evidence="18">
    <location>
        <begin position="436"/>
        <end position="478"/>
    </location>
</feature>
<evidence type="ECO:0000256" key="8">
    <source>
        <dbReference type="ARBA" id="ARBA00022771"/>
    </source>
</evidence>
<keyword evidence="8 16" id="KW-0863">Zinc-finger</keyword>
<evidence type="ECO:0000256" key="15">
    <source>
        <dbReference type="ARBA" id="ARBA00049020"/>
    </source>
</evidence>
<dbReference type="Gene3D" id="3.40.430.10">
    <property type="entry name" value="Dihydrofolate Reductase, subunit A"/>
    <property type="match status" value="1"/>
</dbReference>
<comment type="caution">
    <text evidence="19">The sequence shown here is derived from an EMBL/GenBank/DDBJ whole genome shotgun (WGS) entry which is preliminary data.</text>
</comment>
<dbReference type="AlphaFoldDB" id="A0A9P8FCT4"/>
<sequence>ILNLARQGRGKAPWIVTAKTPSAENAKLLEEVGGCYIVLESQAQTSEGKTSIAWLDILQTIKERGIESIMIEGGGVIINSLLSAKNADLINSVIVTIAPTWLGQGGVVVSPPRSEGNSLPVARLQRTKWQQLGDDVVLCGTLKANQNSPKARALVAQLSLVSKHLHAPSRLPAASLASPSMPSRPSTQLHLRIDTTLTPRRSQVINLAMEKMDKSKTADFSCSSTPLTCPGLFENDSDSFIVQDLTKESGVQTKTTSSFLYLGDVKAHDLRKQLNAGALDKMLKKRLPIDPATVLEGQDAKDTMWYWPINRCPGYKLCLLGAIMMQLGCKIRPDFRQSLEDLHDKVGFSRNAQVQLRHALNVYVDGVPYDFRWKRRPIGLEHDDFAADPVWGDISEVLVQAGEDSDPAMRLMSRQIFGPMLKCTFAGDTEHPQNACGNCGKKKAPNGSPCRPCSLCGQRRYCSRKCELAHRPKHQLICDDPDYRKMGNVWAKSGSKADADAAKKLSRVTELDNQTTDSDDEDGTSSPESASASDSAGNSDDDLDAMPACGNCGMEATFEKPLLLCKKCGNQHYCTKKCQKAHWPAHKELCSSSNII</sequence>
<evidence type="ECO:0000256" key="13">
    <source>
        <dbReference type="ARBA" id="ARBA00031630"/>
    </source>
</evidence>
<name>A0A9P8FCT4_AURME</name>